<evidence type="ECO:0000256" key="1">
    <source>
        <dbReference type="ARBA" id="ARBA00004651"/>
    </source>
</evidence>
<protein>
    <recommendedName>
        <fullName evidence="9">Glycosyltransferase RgtA/B/C/D-like domain-containing protein</fullName>
    </recommendedName>
</protein>
<dbReference type="KEGG" id="hyh:D3Y59_07670"/>
<evidence type="ECO:0000256" key="3">
    <source>
        <dbReference type="ARBA" id="ARBA00022676"/>
    </source>
</evidence>
<keyword evidence="5 8" id="KW-0812">Transmembrane</keyword>
<dbReference type="GO" id="GO:0005886">
    <property type="term" value="C:plasma membrane"/>
    <property type="evidence" value="ECO:0007669"/>
    <property type="project" value="UniProtKB-SubCell"/>
</dbReference>
<gene>
    <name evidence="10" type="ORF">D3Y59_07670</name>
</gene>
<keyword evidence="2" id="KW-1003">Cell membrane</keyword>
<keyword evidence="6 8" id="KW-1133">Transmembrane helix</keyword>
<evidence type="ECO:0000256" key="4">
    <source>
        <dbReference type="ARBA" id="ARBA00022679"/>
    </source>
</evidence>
<evidence type="ECO:0000256" key="7">
    <source>
        <dbReference type="ARBA" id="ARBA00023136"/>
    </source>
</evidence>
<feature type="transmembrane region" description="Helical" evidence="8">
    <location>
        <begin position="306"/>
        <end position="326"/>
    </location>
</feature>
<dbReference type="InterPro" id="IPR038731">
    <property type="entry name" value="RgtA/B/C-like"/>
</dbReference>
<dbReference type="InterPro" id="IPR050297">
    <property type="entry name" value="LipidA_mod_glycosyltrf_83"/>
</dbReference>
<feature type="transmembrane region" description="Helical" evidence="8">
    <location>
        <begin position="218"/>
        <end position="238"/>
    </location>
</feature>
<dbReference type="PANTHER" id="PTHR33908:SF3">
    <property type="entry name" value="UNDECAPRENYL PHOSPHATE-ALPHA-4-AMINO-4-DEOXY-L-ARABINOSE ARABINOSYL TRANSFERASE"/>
    <property type="match status" value="1"/>
</dbReference>
<evidence type="ECO:0000313" key="11">
    <source>
        <dbReference type="Proteomes" id="UP000262802"/>
    </source>
</evidence>
<dbReference type="Proteomes" id="UP000262802">
    <property type="component" value="Chromosome"/>
</dbReference>
<dbReference type="GO" id="GO:0009103">
    <property type="term" value="P:lipopolysaccharide biosynthetic process"/>
    <property type="evidence" value="ECO:0007669"/>
    <property type="project" value="UniProtKB-ARBA"/>
</dbReference>
<keyword evidence="11" id="KW-1185">Reference proteome</keyword>
<proteinExistence type="predicted"/>
<keyword evidence="4" id="KW-0808">Transferase</keyword>
<reference evidence="10 11" key="1">
    <citation type="submission" date="2018-09" db="EMBL/GenBank/DDBJ databases">
        <title>Hymenobacter medium sp. nov., isolated from R2A medium.</title>
        <authorList>
            <person name="Yingchao G."/>
        </authorList>
    </citation>
    <scope>NUCLEOTIDE SEQUENCE [LARGE SCALE GENOMIC DNA]</scope>
    <source>
        <strain evidence="11">sh-6</strain>
    </source>
</reference>
<keyword evidence="3" id="KW-0328">Glycosyltransferase</keyword>
<evidence type="ECO:0000256" key="8">
    <source>
        <dbReference type="SAM" id="Phobius"/>
    </source>
</evidence>
<name>A0A3B7QZA8_9BACT</name>
<feature type="transmembrane region" description="Helical" evidence="8">
    <location>
        <begin position="125"/>
        <end position="143"/>
    </location>
</feature>
<evidence type="ECO:0000256" key="5">
    <source>
        <dbReference type="ARBA" id="ARBA00022692"/>
    </source>
</evidence>
<feature type="transmembrane region" description="Helical" evidence="8">
    <location>
        <begin position="338"/>
        <end position="356"/>
    </location>
</feature>
<feature type="domain" description="Glycosyltransferase RgtA/B/C/D-like" evidence="9">
    <location>
        <begin position="81"/>
        <end position="229"/>
    </location>
</feature>
<dbReference type="EMBL" id="CP032317">
    <property type="protein sequence ID" value="AYA36945.1"/>
    <property type="molecule type" value="Genomic_DNA"/>
</dbReference>
<dbReference type="PANTHER" id="PTHR33908">
    <property type="entry name" value="MANNOSYLTRANSFERASE YKCB-RELATED"/>
    <property type="match status" value="1"/>
</dbReference>
<dbReference type="GO" id="GO:0010041">
    <property type="term" value="P:response to iron(III) ion"/>
    <property type="evidence" value="ECO:0007669"/>
    <property type="project" value="TreeGrafter"/>
</dbReference>
<evidence type="ECO:0000259" key="9">
    <source>
        <dbReference type="Pfam" id="PF13231"/>
    </source>
</evidence>
<evidence type="ECO:0000256" key="6">
    <source>
        <dbReference type="ARBA" id="ARBA00022989"/>
    </source>
</evidence>
<organism evidence="10 11">
    <name type="scientific">Hymenobacter oligotrophus</name>
    <dbReference type="NCBI Taxonomy" id="2319843"/>
    <lineage>
        <taxon>Bacteria</taxon>
        <taxon>Pseudomonadati</taxon>
        <taxon>Bacteroidota</taxon>
        <taxon>Cytophagia</taxon>
        <taxon>Cytophagales</taxon>
        <taxon>Hymenobacteraceae</taxon>
        <taxon>Hymenobacter</taxon>
    </lineage>
</organism>
<dbReference type="AlphaFoldDB" id="A0A3B7QZA8"/>
<dbReference type="OrthoDB" id="974040at2"/>
<evidence type="ECO:0000313" key="10">
    <source>
        <dbReference type="EMBL" id="AYA36945.1"/>
    </source>
</evidence>
<dbReference type="RefSeq" id="WP_119444523.1">
    <property type="nucleotide sequence ID" value="NZ_CP032317.1"/>
</dbReference>
<feature type="transmembrane region" description="Helical" evidence="8">
    <location>
        <begin position="102"/>
        <end position="119"/>
    </location>
</feature>
<accession>A0A3B7QZA8</accession>
<feature type="transmembrane region" description="Helical" evidence="8">
    <location>
        <begin position="174"/>
        <end position="206"/>
    </location>
</feature>
<feature type="transmembrane region" description="Helical" evidence="8">
    <location>
        <begin position="12"/>
        <end position="31"/>
    </location>
</feature>
<dbReference type="Pfam" id="PF13231">
    <property type="entry name" value="PMT_2"/>
    <property type="match status" value="1"/>
</dbReference>
<dbReference type="GO" id="GO:0016763">
    <property type="term" value="F:pentosyltransferase activity"/>
    <property type="evidence" value="ECO:0007669"/>
    <property type="project" value="TreeGrafter"/>
</dbReference>
<sequence>MVAIKSLQKKQHLGVTLLLLFIIGIGVWIRIAHFPKIPPGFNQDEACTAVEAFALSETGKDKWGDAWPAYFRSWGSGQNVLMAYLIIPFIKVFGLNIFSIRILPLILGILTLPLLYGAVRALGRYASLLTVFVVAVVPWHFMLSRWGLESNLVPFFMLLGCAMVIQAINTQKPAWIAACLVPFALSLYAYGTTVVVLPGLLLLLLLAFRKRIALRWPYWLAAVGLFAVVAAPFALVILENFILHKNLAWTDKLFFSTPLLEVNRLQQVNEANQQHEWQMLRHNWAFVNSGFNDGSSYNMIQGFRPLFSFTILLFVVALAVMLYRVLRPKWPVAESRRDVVAWVFFAWAVASLPLFFVIDLNINRFNHFYLPCLVLSVWVIDLIIRNINDNVPKTAIRAVVVLWFAVEGGLVVRDYFAEYPSSRIREDFNVGLKEAFDEAERLPGVRQVLVTTHMPLPYVYTLFFSKYPPARFQQDKSYELVNGLYDVKRVGKFVFAESTLEPGRDFGYLMRKNQMQDTDKWRHEPLFGNDYWEVGIVRVLP</sequence>
<keyword evidence="7 8" id="KW-0472">Membrane</keyword>
<comment type="subcellular location">
    <subcellularLocation>
        <location evidence="1">Cell membrane</location>
        <topology evidence="1">Multi-pass membrane protein</topology>
    </subcellularLocation>
</comment>
<feature type="transmembrane region" description="Helical" evidence="8">
    <location>
        <begin position="368"/>
        <end position="384"/>
    </location>
</feature>
<evidence type="ECO:0000256" key="2">
    <source>
        <dbReference type="ARBA" id="ARBA00022475"/>
    </source>
</evidence>